<dbReference type="AlphaFoldDB" id="A0A387FSF2"/>
<keyword evidence="10" id="KW-1185">Reference proteome</keyword>
<dbReference type="KEGG" id="rjg:CCGE525_18810"/>
<dbReference type="OrthoDB" id="9813056at2"/>
<comment type="function">
    <text evidence="5">Transcriptional regulator of the ttuABCDE tartrate utilization operon.</text>
</comment>
<dbReference type="InterPro" id="IPR036388">
    <property type="entry name" value="WH-like_DNA-bd_sf"/>
</dbReference>
<dbReference type="GO" id="GO:0043565">
    <property type="term" value="F:sequence-specific DNA binding"/>
    <property type="evidence" value="ECO:0007669"/>
    <property type="project" value="TreeGrafter"/>
</dbReference>
<keyword evidence="2" id="KW-0805">Transcription regulation</keyword>
<dbReference type="InterPro" id="IPR058163">
    <property type="entry name" value="LysR-type_TF_proteobact-type"/>
</dbReference>
<dbReference type="PROSITE" id="PS50931">
    <property type="entry name" value="HTH_LYSR"/>
    <property type="match status" value="1"/>
</dbReference>
<dbReference type="GO" id="GO:0003700">
    <property type="term" value="F:DNA-binding transcription factor activity"/>
    <property type="evidence" value="ECO:0007669"/>
    <property type="project" value="InterPro"/>
</dbReference>
<dbReference type="InterPro" id="IPR005119">
    <property type="entry name" value="LysR_subst-bd"/>
</dbReference>
<dbReference type="PANTHER" id="PTHR30537:SF5">
    <property type="entry name" value="HTH-TYPE TRANSCRIPTIONAL ACTIVATOR TTDR-RELATED"/>
    <property type="match status" value="1"/>
</dbReference>
<dbReference type="Pfam" id="PF03466">
    <property type="entry name" value="LysR_substrate"/>
    <property type="match status" value="1"/>
</dbReference>
<keyword evidence="3" id="KW-0238">DNA-binding</keyword>
<dbReference type="SUPFAM" id="SSF46785">
    <property type="entry name" value="Winged helix' DNA-binding domain"/>
    <property type="match status" value="1"/>
</dbReference>
<evidence type="ECO:0000256" key="3">
    <source>
        <dbReference type="ARBA" id="ARBA00023125"/>
    </source>
</evidence>
<dbReference type="RefSeq" id="WP_120705610.1">
    <property type="nucleotide sequence ID" value="NZ_CP032694.1"/>
</dbReference>
<gene>
    <name evidence="9" type="ORF">CCGE525_18810</name>
</gene>
<evidence type="ECO:0000256" key="4">
    <source>
        <dbReference type="ARBA" id="ARBA00023163"/>
    </source>
</evidence>
<sequence>MDRLTSLQVFGRVVECGGFSAAARRLNMSVTMVGNHIQSLEDRLGVRLLNRTTRKVSLTETGKLYYERSSQILADLEEADSAAGAATSTPRGTLKFYTSTHITRFLSPVISEYLSLYPSVTIDLNIGERMIDLIEEGYDLAIRTTMPPDSSLVARRLTPWRHVLVCSPDYIRRHPAVTAPADLASHNCLRYSYYPYGDDWRFFTEAEEQVSVRVGGNIVTTSAETLRYMAQNGQGIFLAPSFLIMDDLVSGALVRLLPDYKPAEFSINAIYPNRTYLPTKTRIFIDLVAERFVEHRKWMS</sequence>
<keyword evidence="4" id="KW-0804">Transcription</keyword>
<dbReference type="CDD" id="cd08422">
    <property type="entry name" value="PBP2_CrgA_like"/>
    <property type="match status" value="1"/>
</dbReference>
<dbReference type="Pfam" id="PF00126">
    <property type="entry name" value="HTH_1"/>
    <property type="match status" value="1"/>
</dbReference>
<evidence type="ECO:0000256" key="6">
    <source>
        <dbReference type="ARBA" id="ARBA00067332"/>
    </source>
</evidence>
<dbReference type="PANTHER" id="PTHR30537">
    <property type="entry name" value="HTH-TYPE TRANSCRIPTIONAL REGULATOR"/>
    <property type="match status" value="1"/>
</dbReference>
<evidence type="ECO:0000259" key="8">
    <source>
        <dbReference type="PROSITE" id="PS50931"/>
    </source>
</evidence>
<reference evidence="9 10" key="1">
    <citation type="submission" date="2018-10" db="EMBL/GenBank/DDBJ databases">
        <title>Rhizobium etli, R. leguminosarum and a new Rhizobium genospecies from Phaseolus dumosus.</title>
        <authorList>
            <person name="Ramirez-Puebla S.T."/>
            <person name="Rogel-Hernandez M.A."/>
            <person name="Guerrero G."/>
            <person name="Ormeno-Orrillo E."/>
            <person name="Martinez-Romero J.C."/>
            <person name="Negrete-Yankelevich S."/>
            <person name="Martinez-Romero E."/>
        </authorList>
    </citation>
    <scope>NUCLEOTIDE SEQUENCE [LARGE SCALE GENOMIC DNA]</scope>
    <source>
        <strain evidence="9 10">CCGE525</strain>
    </source>
</reference>
<evidence type="ECO:0000313" key="9">
    <source>
        <dbReference type="EMBL" id="AYG60637.1"/>
    </source>
</evidence>
<dbReference type="EMBL" id="CP032694">
    <property type="protein sequence ID" value="AYG60637.1"/>
    <property type="molecule type" value="Genomic_DNA"/>
</dbReference>
<feature type="domain" description="HTH lysR-type" evidence="8">
    <location>
        <begin position="1"/>
        <end position="59"/>
    </location>
</feature>
<proteinExistence type="inferred from homology"/>
<accession>A0A387FSF2</accession>
<organism evidence="9 10">
    <name type="scientific">Rhizobium jaguaris</name>
    <dbReference type="NCBI Taxonomy" id="1312183"/>
    <lineage>
        <taxon>Bacteria</taxon>
        <taxon>Pseudomonadati</taxon>
        <taxon>Pseudomonadota</taxon>
        <taxon>Alphaproteobacteria</taxon>
        <taxon>Hyphomicrobiales</taxon>
        <taxon>Rhizobiaceae</taxon>
        <taxon>Rhizobium/Agrobacterium group</taxon>
        <taxon>Rhizobium</taxon>
    </lineage>
</organism>
<dbReference type="Gene3D" id="3.40.190.290">
    <property type="match status" value="1"/>
</dbReference>
<evidence type="ECO:0000256" key="1">
    <source>
        <dbReference type="ARBA" id="ARBA00009437"/>
    </source>
</evidence>
<dbReference type="SUPFAM" id="SSF53850">
    <property type="entry name" value="Periplasmic binding protein-like II"/>
    <property type="match status" value="1"/>
</dbReference>
<dbReference type="Proteomes" id="UP000282195">
    <property type="component" value="Chromosome"/>
</dbReference>
<evidence type="ECO:0000313" key="10">
    <source>
        <dbReference type="Proteomes" id="UP000282195"/>
    </source>
</evidence>
<comment type="similarity">
    <text evidence="1">Belongs to the LysR transcriptional regulatory family.</text>
</comment>
<evidence type="ECO:0000256" key="7">
    <source>
        <dbReference type="ARBA" id="ARBA00083243"/>
    </source>
</evidence>
<dbReference type="GO" id="GO:0006351">
    <property type="term" value="P:DNA-templated transcription"/>
    <property type="evidence" value="ECO:0007669"/>
    <property type="project" value="TreeGrafter"/>
</dbReference>
<dbReference type="InterPro" id="IPR036390">
    <property type="entry name" value="WH_DNA-bd_sf"/>
</dbReference>
<evidence type="ECO:0000256" key="2">
    <source>
        <dbReference type="ARBA" id="ARBA00023015"/>
    </source>
</evidence>
<protein>
    <recommendedName>
        <fullName evidence="6">HTH-type transcriptional regulator TtuA</fullName>
    </recommendedName>
    <alternativeName>
        <fullName evidence="7">Tartrate utilization transcriptional regulator</fullName>
    </alternativeName>
</protein>
<name>A0A387FSF2_9HYPH</name>
<evidence type="ECO:0000256" key="5">
    <source>
        <dbReference type="ARBA" id="ARBA00054626"/>
    </source>
</evidence>
<dbReference type="InterPro" id="IPR000847">
    <property type="entry name" value="LysR_HTH_N"/>
</dbReference>
<dbReference type="FunFam" id="1.10.10.10:FF:000001">
    <property type="entry name" value="LysR family transcriptional regulator"/>
    <property type="match status" value="1"/>
</dbReference>
<dbReference type="Gene3D" id="1.10.10.10">
    <property type="entry name" value="Winged helix-like DNA-binding domain superfamily/Winged helix DNA-binding domain"/>
    <property type="match status" value="1"/>
</dbReference>